<feature type="transmembrane region" description="Helical" evidence="1">
    <location>
        <begin position="28"/>
        <end position="48"/>
    </location>
</feature>
<keyword evidence="1" id="KW-0812">Transmembrane</keyword>
<dbReference type="AlphaFoldDB" id="A0AAE0N117"/>
<keyword evidence="3" id="KW-1185">Reference proteome</keyword>
<evidence type="ECO:0000313" key="3">
    <source>
        <dbReference type="Proteomes" id="UP001287356"/>
    </source>
</evidence>
<dbReference type="EMBL" id="JAULSN010000008">
    <property type="protein sequence ID" value="KAK3365534.1"/>
    <property type="molecule type" value="Genomic_DNA"/>
</dbReference>
<accession>A0AAE0N117</accession>
<dbReference type="Proteomes" id="UP001287356">
    <property type="component" value="Unassembled WGS sequence"/>
</dbReference>
<reference evidence="2" key="1">
    <citation type="journal article" date="2023" name="Mol. Phylogenet. Evol.">
        <title>Genome-scale phylogeny and comparative genomics of the fungal order Sordariales.</title>
        <authorList>
            <person name="Hensen N."/>
            <person name="Bonometti L."/>
            <person name="Westerberg I."/>
            <person name="Brannstrom I.O."/>
            <person name="Guillou S."/>
            <person name="Cros-Aarteil S."/>
            <person name="Calhoun S."/>
            <person name="Haridas S."/>
            <person name="Kuo A."/>
            <person name="Mondo S."/>
            <person name="Pangilinan J."/>
            <person name="Riley R."/>
            <person name="LaButti K."/>
            <person name="Andreopoulos B."/>
            <person name="Lipzen A."/>
            <person name="Chen C."/>
            <person name="Yan M."/>
            <person name="Daum C."/>
            <person name="Ng V."/>
            <person name="Clum A."/>
            <person name="Steindorff A."/>
            <person name="Ohm R.A."/>
            <person name="Martin F."/>
            <person name="Silar P."/>
            <person name="Natvig D.O."/>
            <person name="Lalanne C."/>
            <person name="Gautier V."/>
            <person name="Ament-Velasquez S.L."/>
            <person name="Kruys A."/>
            <person name="Hutchinson M.I."/>
            <person name="Powell A.J."/>
            <person name="Barry K."/>
            <person name="Miller A.N."/>
            <person name="Grigoriev I.V."/>
            <person name="Debuchy R."/>
            <person name="Gladieux P."/>
            <person name="Hiltunen Thoren M."/>
            <person name="Johannesson H."/>
        </authorList>
    </citation>
    <scope>NUCLEOTIDE SEQUENCE</scope>
    <source>
        <strain evidence="2">CBS 958.72</strain>
    </source>
</reference>
<evidence type="ECO:0000256" key="1">
    <source>
        <dbReference type="SAM" id="Phobius"/>
    </source>
</evidence>
<keyword evidence="1" id="KW-1133">Transmembrane helix</keyword>
<organism evidence="2 3">
    <name type="scientific">Lasiosphaeria ovina</name>
    <dbReference type="NCBI Taxonomy" id="92902"/>
    <lineage>
        <taxon>Eukaryota</taxon>
        <taxon>Fungi</taxon>
        <taxon>Dikarya</taxon>
        <taxon>Ascomycota</taxon>
        <taxon>Pezizomycotina</taxon>
        <taxon>Sordariomycetes</taxon>
        <taxon>Sordariomycetidae</taxon>
        <taxon>Sordariales</taxon>
        <taxon>Lasiosphaeriaceae</taxon>
        <taxon>Lasiosphaeria</taxon>
    </lineage>
</organism>
<comment type="caution">
    <text evidence="2">The sequence shown here is derived from an EMBL/GenBank/DDBJ whole genome shotgun (WGS) entry which is preliminary data.</text>
</comment>
<name>A0AAE0N117_9PEZI</name>
<protein>
    <submittedName>
        <fullName evidence="2">Uncharacterized protein</fullName>
    </submittedName>
</protein>
<reference evidence="2" key="2">
    <citation type="submission" date="2023-06" db="EMBL/GenBank/DDBJ databases">
        <authorList>
            <consortium name="Lawrence Berkeley National Laboratory"/>
            <person name="Haridas S."/>
            <person name="Hensen N."/>
            <person name="Bonometti L."/>
            <person name="Westerberg I."/>
            <person name="Brannstrom I.O."/>
            <person name="Guillou S."/>
            <person name="Cros-Aarteil S."/>
            <person name="Calhoun S."/>
            <person name="Kuo A."/>
            <person name="Mondo S."/>
            <person name="Pangilinan J."/>
            <person name="Riley R."/>
            <person name="Labutti K."/>
            <person name="Andreopoulos B."/>
            <person name="Lipzen A."/>
            <person name="Chen C."/>
            <person name="Yanf M."/>
            <person name="Daum C."/>
            <person name="Ng V."/>
            <person name="Clum A."/>
            <person name="Steindorff A."/>
            <person name="Ohm R."/>
            <person name="Martin F."/>
            <person name="Silar P."/>
            <person name="Natvig D."/>
            <person name="Lalanne C."/>
            <person name="Gautier V."/>
            <person name="Ament-Velasquez S.L."/>
            <person name="Kruys A."/>
            <person name="Hutchinson M.I."/>
            <person name="Powell A.J."/>
            <person name="Barry K."/>
            <person name="Miller A.N."/>
            <person name="Grigoriev I.V."/>
            <person name="Debuchy R."/>
            <person name="Gladieux P."/>
            <person name="Thoren M.H."/>
            <person name="Johannesson H."/>
        </authorList>
    </citation>
    <scope>NUCLEOTIDE SEQUENCE</scope>
    <source>
        <strain evidence="2">CBS 958.72</strain>
    </source>
</reference>
<feature type="transmembrane region" description="Helical" evidence="1">
    <location>
        <begin position="103"/>
        <end position="124"/>
    </location>
</feature>
<sequence length="137" mass="15138">MPGQAGSRRKACMHGNGMHASFPWLRDALAVLCCALSMSVCLPGWLAVNELRSLLRRISLLSRPDSSTLASALLCPLERGSGLRRWGIPLNCFRVLLRRSFQLLFIGRPLGPLLLGTFAFLHYFGSDCIMHLVLVSD</sequence>
<evidence type="ECO:0000313" key="2">
    <source>
        <dbReference type="EMBL" id="KAK3365534.1"/>
    </source>
</evidence>
<proteinExistence type="predicted"/>
<keyword evidence="1" id="KW-0472">Membrane</keyword>
<gene>
    <name evidence="2" type="ORF">B0T24DRAFT_636040</name>
</gene>